<dbReference type="Gene3D" id="3.90.1150.10">
    <property type="entry name" value="Aspartate Aminotransferase, domain 1"/>
    <property type="match status" value="1"/>
</dbReference>
<dbReference type="EMBL" id="JBEWZI010000011">
    <property type="protein sequence ID" value="MET7014756.1"/>
    <property type="molecule type" value="Genomic_DNA"/>
</dbReference>
<evidence type="ECO:0000256" key="5">
    <source>
        <dbReference type="ARBA" id="ARBA00022898"/>
    </source>
</evidence>
<dbReference type="InterPro" id="IPR015422">
    <property type="entry name" value="PyrdxlP-dep_Trfase_small"/>
</dbReference>
<evidence type="ECO:0000259" key="6">
    <source>
        <dbReference type="Pfam" id="PF00155"/>
    </source>
</evidence>
<evidence type="ECO:0000256" key="1">
    <source>
        <dbReference type="ARBA" id="ARBA00001933"/>
    </source>
</evidence>
<evidence type="ECO:0000313" key="7">
    <source>
        <dbReference type="EMBL" id="MET7014756.1"/>
    </source>
</evidence>
<comment type="caution">
    <text evidence="7">The sequence shown here is derived from an EMBL/GenBank/DDBJ whole genome shotgun (WGS) entry which is preliminary data.</text>
</comment>
<evidence type="ECO:0000313" key="8">
    <source>
        <dbReference type="Proteomes" id="UP001549691"/>
    </source>
</evidence>
<dbReference type="InterPro" id="IPR015424">
    <property type="entry name" value="PyrdxlP-dep_Trfase"/>
</dbReference>
<comment type="subunit">
    <text evidence="2">Homodimer.</text>
</comment>
<keyword evidence="5" id="KW-0663">Pyridoxal phosphate</keyword>
<feature type="domain" description="Aminotransferase class I/classII large" evidence="6">
    <location>
        <begin position="37"/>
        <end position="95"/>
    </location>
</feature>
<keyword evidence="8" id="KW-1185">Reference proteome</keyword>
<name>A0ABV2TLG8_9RHOO</name>
<dbReference type="GO" id="GO:0008483">
    <property type="term" value="F:transaminase activity"/>
    <property type="evidence" value="ECO:0007669"/>
    <property type="project" value="UniProtKB-KW"/>
</dbReference>
<proteinExistence type="predicted"/>
<dbReference type="InterPro" id="IPR004839">
    <property type="entry name" value="Aminotransferase_I/II_large"/>
</dbReference>
<reference evidence="7 8" key="1">
    <citation type="submission" date="2024-07" db="EMBL/GenBank/DDBJ databases">
        <title>Uliginosibacterium flavum JJ3220;KACC:17644.</title>
        <authorList>
            <person name="Kim M.K."/>
        </authorList>
    </citation>
    <scope>NUCLEOTIDE SEQUENCE [LARGE SCALE GENOMIC DNA]</scope>
    <source>
        <strain evidence="7 8">KACC:17644</strain>
    </source>
</reference>
<dbReference type="RefSeq" id="WP_354601219.1">
    <property type="nucleotide sequence ID" value="NZ_JBEWZI010000011.1"/>
</dbReference>
<dbReference type="Proteomes" id="UP001549691">
    <property type="component" value="Unassembled WGS sequence"/>
</dbReference>
<evidence type="ECO:0000256" key="2">
    <source>
        <dbReference type="ARBA" id="ARBA00011738"/>
    </source>
</evidence>
<dbReference type="PANTHER" id="PTHR11879">
    <property type="entry name" value="ASPARTATE AMINOTRANSFERASE"/>
    <property type="match status" value="1"/>
</dbReference>
<dbReference type="PANTHER" id="PTHR11879:SF22">
    <property type="entry name" value="ASPARTATE AMINOTRANSFERASE, MITOCHONDRIAL"/>
    <property type="match status" value="1"/>
</dbReference>
<gene>
    <name evidence="7" type="ORF">ABXR19_11200</name>
</gene>
<dbReference type="SUPFAM" id="SSF53383">
    <property type="entry name" value="PLP-dependent transferases"/>
    <property type="match status" value="1"/>
</dbReference>
<organism evidence="7 8">
    <name type="scientific">Uliginosibacterium flavum</name>
    <dbReference type="NCBI Taxonomy" id="1396831"/>
    <lineage>
        <taxon>Bacteria</taxon>
        <taxon>Pseudomonadati</taxon>
        <taxon>Pseudomonadota</taxon>
        <taxon>Betaproteobacteria</taxon>
        <taxon>Rhodocyclales</taxon>
        <taxon>Zoogloeaceae</taxon>
        <taxon>Uliginosibacterium</taxon>
    </lineage>
</organism>
<comment type="cofactor">
    <cofactor evidence="1">
        <name>pyridoxal 5'-phosphate</name>
        <dbReference type="ChEBI" id="CHEBI:597326"/>
    </cofactor>
</comment>
<evidence type="ECO:0000256" key="4">
    <source>
        <dbReference type="ARBA" id="ARBA00022679"/>
    </source>
</evidence>
<sequence>LWGSSAPQRFRQRPQARAVDRARCTQQVPLGRLAYKEARDFSHLSRQRGMFGFTGLSALQIEALRQDWGVYLIQNGRINIAGLNPQNMNYTVAAIANVTSENF</sequence>
<feature type="non-terminal residue" evidence="7">
    <location>
        <position position="1"/>
    </location>
</feature>
<keyword evidence="4" id="KW-0808">Transferase</keyword>
<protein>
    <submittedName>
        <fullName evidence="7">Aminotransferase class I/II-fold pyridoxal phosphate-dependent enzyme</fullName>
    </submittedName>
</protein>
<evidence type="ECO:0000256" key="3">
    <source>
        <dbReference type="ARBA" id="ARBA00022576"/>
    </source>
</evidence>
<dbReference type="Pfam" id="PF00155">
    <property type="entry name" value="Aminotran_1_2"/>
    <property type="match status" value="1"/>
</dbReference>
<dbReference type="InterPro" id="IPR000796">
    <property type="entry name" value="Asp_trans"/>
</dbReference>
<keyword evidence="3 7" id="KW-0032">Aminotransferase</keyword>
<accession>A0ABV2TLG8</accession>